<dbReference type="EMBL" id="AOIB01000013">
    <property type="protein sequence ID" value="ELY60129.1"/>
    <property type="molecule type" value="Genomic_DNA"/>
</dbReference>
<feature type="region of interest" description="Disordered" evidence="1">
    <location>
        <begin position="51"/>
        <end position="162"/>
    </location>
</feature>
<evidence type="ECO:0000313" key="2">
    <source>
        <dbReference type="EMBL" id="ELY60129.1"/>
    </source>
</evidence>
<dbReference type="OrthoDB" id="229248at2157"/>
<feature type="compositionally biased region" description="Basic and acidic residues" evidence="1">
    <location>
        <begin position="73"/>
        <end position="108"/>
    </location>
</feature>
<keyword evidence="3" id="KW-1185">Reference proteome</keyword>
<dbReference type="AlphaFoldDB" id="L9XEI5"/>
<evidence type="ECO:0000256" key="1">
    <source>
        <dbReference type="SAM" id="MobiDB-lite"/>
    </source>
</evidence>
<comment type="caution">
    <text evidence="2">The sequence shown here is derived from an EMBL/GenBank/DDBJ whole genome shotgun (WGS) entry which is preliminary data.</text>
</comment>
<proteinExistence type="predicted"/>
<feature type="region of interest" description="Disordered" evidence="1">
    <location>
        <begin position="1"/>
        <end position="25"/>
    </location>
</feature>
<gene>
    <name evidence="2" type="ORF">C491_02475</name>
</gene>
<feature type="compositionally biased region" description="Basic and acidic residues" evidence="1">
    <location>
        <begin position="135"/>
        <end position="162"/>
    </location>
</feature>
<evidence type="ECO:0000313" key="3">
    <source>
        <dbReference type="Proteomes" id="UP000011688"/>
    </source>
</evidence>
<reference evidence="2 3" key="1">
    <citation type="journal article" date="2014" name="PLoS Genet.">
        <title>Phylogenetically driven sequencing of extremely halophilic archaea reveals strategies for static and dynamic osmo-response.</title>
        <authorList>
            <person name="Becker E.A."/>
            <person name="Seitzer P.M."/>
            <person name="Tritt A."/>
            <person name="Larsen D."/>
            <person name="Krusor M."/>
            <person name="Yao A.I."/>
            <person name="Wu D."/>
            <person name="Madern D."/>
            <person name="Eisen J.A."/>
            <person name="Darling A.E."/>
            <person name="Facciotti M.T."/>
        </authorList>
    </citation>
    <scope>NUCLEOTIDE SEQUENCE [LARGE SCALE GENOMIC DNA]</scope>
    <source>
        <strain evidence="2 3">DSM 10524</strain>
    </source>
</reference>
<dbReference type="RefSeq" id="WP_005553536.1">
    <property type="nucleotide sequence ID" value="NZ_AOIB01000013.1"/>
</dbReference>
<organism evidence="2 3">
    <name type="scientific">Natronococcus amylolyticus DSM 10524</name>
    <dbReference type="NCBI Taxonomy" id="1227497"/>
    <lineage>
        <taxon>Archaea</taxon>
        <taxon>Methanobacteriati</taxon>
        <taxon>Methanobacteriota</taxon>
        <taxon>Stenosarchaea group</taxon>
        <taxon>Halobacteria</taxon>
        <taxon>Halobacteriales</taxon>
        <taxon>Natrialbaceae</taxon>
        <taxon>Natronococcus</taxon>
    </lineage>
</organism>
<dbReference type="eggNOG" id="arCOG08931">
    <property type="taxonomic scope" value="Archaea"/>
</dbReference>
<sequence length="162" mass="17148">MGIQLTEDDVGKPVETADGERVGAVASLEGATAEIDYDSDALESLRGALGQNVDTDAETVSFGEDDVGGVTDETVRLERAGDDRVSDPHTEDETVAGRDDEHTGDAEGRSAGTDESGRSGEALEPETEGMDEAGDERHPDTEEAPPEGDRTVTRDRGKDEDR</sequence>
<name>L9XEI5_9EURY</name>
<protein>
    <submittedName>
        <fullName evidence="2">Uncharacterized protein</fullName>
    </submittedName>
</protein>
<dbReference type="STRING" id="1227497.C491_02475"/>
<feature type="compositionally biased region" description="Acidic residues" evidence="1">
    <location>
        <begin position="123"/>
        <end position="134"/>
    </location>
</feature>
<dbReference type="Proteomes" id="UP000011688">
    <property type="component" value="Unassembled WGS sequence"/>
</dbReference>
<accession>L9XEI5</accession>